<evidence type="ECO:0000256" key="2">
    <source>
        <dbReference type="ARBA" id="ARBA00005546"/>
    </source>
</evidence>
<evidence type="ECO:0000313" key="11">
    <source>
        <dbReference type="Proteomes" id="UP001355207"/>
    </source>
</evidence>
<gene>
    <name evidence="10" type="ORF">L201_002994</name>
</gene>
<evidence type="ECO:0000256" key="6">
    <source>
        <dbReference type="ARBA" id="ARBA00023242"/>
    </source>
</evidence>
<dbReference type="PANTHER" id="PTHR15840:SF10">
    <property type="entry name" value="EKC_KEOPS COMPLEX SUBUNIT TPRKB"/>
    <property type="match status" value="1"/>
</dbReference>
<evidence type="ECO:0000256" key="9">
    <source>
        <dbReference type="SAM" id="MobiDB-lite"/>
    </source>
</evidence>
<dbReference type="SUPFAM" id="SSF143870">
    <property type="entry name" value="PF0523-like"/>
    <property type="match status" value="1"/>
</dbReference>
<proteinExistence type="inferred from homology"/>
<protein>
    <recommendedName>
        <fullName evidence="4">EKC/KEOPS complex subunit CGI121</fullName>
    </recommendedName>
    <alternativeName>
        <fullName evidence="3">EKC/KEOPS complex subunit cgi121</fullName>
    </alternativeName>
</protein>
<evidence type="ECO:0000256" key="4">
    <source>
        <dbReference type="ARBA" id="ARBA00016009"/>
    </source>
</evidence>
<dbReference type="AlphaFoldDB" id="A0AAX4JRQ5"/>
<reference evidence="10 11" key="1">
    <citation type="submission" date="2024-01" db="EMBL/GenBank/DDBJ databases">
        <title>Comparative genomics of Cryptococcus and Kwoniella reveals pathogenesis evolution and contrasting modes of karyotype evolution via chromosome fusion or intercentromeric recombination.</title>
        <authorList>
            <person name="Coelho M.A."/>
            <person name="David-Palma M."/>
            <person name="Shea T."/>
            <person name="Bowers K."/>
            <person name="McGinley-Smith S."/>
            <person name="Mohammad A.W."/>
            <person name="Gnirke A."/>
            <person name="Yurkov A.M."/>
            <person name="Nowrousian M."/>
            <person name="Sun S."/>
            <person name="Cuomo C.A."/>
            <person name="Heitman J."/>
        </authorList>
    </citation>
    <scope>NUCLEOTIDE SEQUENCE [LARGE SCALE GENOMIC DNA]</scope>
    <source>
        <strain evidence="10 11">CBS 6074</strain>
    </source>
</reference>
<evidence type="ECO:0000256" key="8">
    <source>
        <dbReference type="RuleBase" id="RU004398"/>
    </source>
</evidence>
<accession>A0AAX4JRQ5</accession>
<comment type="similarity">
    <text evidence="2 8">Belongs to the CGI121/TPRKB family.</text>
</comment>
<dbReference type="InterPro" id="IPR013926">
    <property type="entry name" value="CGI121/TPRKB"/>
</dbReference>
<dbReference type="Proteomes" id="UP001355207">
    <property type="component" value="Chromosome 3"/>
</dbReference>
<comment type="function">
    <text evidence="7">Component of the EKC/KEOPS complex that is required for the formation of a threonylcarbamoyl group on adenosine at position 37 (t(6)A37) in tRNAs that read codons beginning with adenine. The complex is probably involved in the transfer of the threonylcarbamoyl moiety of threonylcarbamoyl-AMP (TC-AMP) to the N6 group of A37. CGI121 acts as an allosteric effector that regulates the t(6)A activity of the complex. The EKC/KEOPS complex also promotes both telomere uncapping and telomere elongation. The complex is required for efficient recruitment of transcriptional coactivators. CGI121 is not required for tRNA modification.</text>
</comment>
<comment type="subcellular location">
    <subcellularLocation>
        <location evidence="1">Nucleus</location>
    </subcellularLocation>
</comment>
<keyword evidence="6 8" id="KW-0539">Nucleus</keyword>
<evidence type="ECO:0000256" key="3">
    <source>
        <dbReference type="ARBA" id="ARBA00015316"/>
    </source>
</evidence>
<keyword evidence="5" id="KW-0819">tRNA processing</keyword>
<feature type="region of interest" description="Disordered" evidence="9">
    <location>
        <begin position="91"/>
        <end position="130"/>
    </location>
</feature>
<dbReference type="RefSeq" id="XP_066074853.1">
    <property type="nucleotide sequence ID" value="XM_066218756.1"/>
</dbReference>
<dbReference type="Gene3D" id="3.30.2380.10">
    <property type="entry name" value="CGI121/TPRKB"/>
    <property type="match status" value="1"/>
</dbReference>
<dbReference type="PANTHER" id="PTHR15840">
    <property type="entry name" value="CGI-121 FAMILY MEMBER"/>
    <property type="match status" value="1"/>
</dbReference>
<evidence type="ECO:0000313" key="10">
    <source>
        <dbReference type="EMBL" id="WWC88090.1"/>
    </source>
</evidence>
<organism evidence="10 11">
    <name type="scientific">Kwoniella dendrophila CBS 6074</name>
    <dbReference type="NCBI Taxonomy" id="1295534"/>
    <lineage>
        <taxon>Eukaryota</taxon>
        <taxon>Fungi</taxon>
        <taxon>Dikarya</taxon>
        <taxon>Basidiomycota</taxon>
        <taxon>Agaricomycotina</taxon>
        <taxon>Tremellomycetes</taxon>
        <taxon>Tremellales</taxon>
        <taxon>Cryptococcaceae</taxon>
        <taxon>Kwoniella</taxon>
    </lineage>
</organism>
<dbReference type="GO" id="GO:0005634">
    <property type="term" value="C:nucleus"/>
    <property type="evidence" value="ECO:0007669"/>
    <property type="project" value="UniProtKB-SubCell"/>
</dbReference>
<dbReference type="GO" id="GO:0005829">
    <property type="term" value="C:cytosol"/>
    <property type="evidence" value="ECO:0007669"/>
    <property type="project" value="TreeGrafter"/>
</dbReference>
<dbReference type="GO" id="GO:0000408">
    <property type="term" value="C:EKC/KEOPS complex"/>
    <property type="evidence" value="ECO:0007669"/>
    <property type="project" value="TreeGrafter"/>
</dbReference>
<dbReference type="GeneID" id="91093665"/>
<evidence type="ECO:0000256" key="5">
    <source>
        <dbReference type="ARBA" id="ARBA00022694"/>
    </source>
</evidence>
<sequence>METYTLPSFPSEYSTIHICLFENVSNSPEIRKRLIQAATTKGDQGEKLRQEVDFGFLEADVLVSKEHLLTAILTTLLYSFPSTSNGPSIPNLESMKISDESSNPSSSSSSIENQNNYQSNNHNNNVKPKTRTHNLHSEILLTLSPNNNITESIKKFGLSDQTKNLIIVKFSNSFISSKQIYQDIINVVKGDLVLNDDMINDKIENITDWKKVDKLYKLSELNPLNTPDIIEKKRSAVISAVAIKNVI</sequence>
<name>A0AAX4JRQ5_9TREE</name>
<evidence type="ECO:0000256" key="7">
    <source>
        <dbReference type="ARBA" id="ARBA00025043"/>
    </source>
</evidence>
<dbReference type="EMBL" id="CP144100">
    <property type="protein sequence ID" value="WWC88090.1"/>
    <property type="molecule type" value="Genomic_DNA"/>
</dbReference>
<evidence type="ECO:0000256" key="1">
    <source>
        <dbReference type="ARBA" id="ARBA00004123"/>
    </source>
</evidence>
<keyword evidence="11" id="KW-1185">Reference proteome</keyword>
<feature type="compositionally biased region" description="Low complexity" evidence="9">
    <location>
        <begin position="101"/>
        <end position="125"/>
    </location>
</feature>
<dbReference type="Pfam" id="PF08617">
    <property type="entry name" value="CGI-121"/>
    <property type="match status" value="1"/>
</dbReference>
<dbReference type="InterPro" id="IPR036504">
    <property type="entry name" value="CGI121/TPRKB_sf"/>
</dbReference>
<dbReference type="GO" id="GO:0002949">
    <property type="term" value="P:tRNA threonylcarbamoyladenosine modification"/>
    <property type="evidence" value="ECO:0007669"/>
    <property type="project" value="TreeGrafter"/>
</dbReference>